<accession>A0ABD3QX00</accession>
<gene>
    <name evidence="2" type="ORF">HJC23_006624</name>
</gene>
<sequence length="548" mass="60388">MAPPPITNTNLVGEIPPTFLPTNTDDNDNENNNGGIQIIDEESSLSTATSLTSIITSHTPHTLRTGVDTADVSSPFREDAAATDTTQNHRNTNTINASSNVHAAFTPRARSMSVPNAVILHPTSASAVRTSSATRSNPLTRTPMRHASPLLVTGRYLFATAVSVGNEDGVEEEDRDVRRDVGGDGVGVNGGIPEEVEEGRAGNEPNPAIRRAGHFLHRHRLTTAHSSTPNQITRPKQMSTKQLPSHRKIRRWNNDRFIGTHSENHGVIHPVVVREGEEWYQEYWMPNYPREYRSEFARLVNDETQRGQHARERFIKGEVVASHFETKHGTHPIPKQFQGISQSNVGNQLYRRLSPRIRSILSRCYDNSAPPLDAASTTNRHRTSLAIQAISAFEAYLISCTFQSKKSVVPSCGFPPLLSVDTYQVLEKVLCAPPDLVIKKNKNKTTQGVSTIPSIHFYFADGPGRAQDDTTNNNNCRNNGAFYRILLYAVCNFHGLVASSYALDGNKKKPRGFRGNRGDSVKIVTVQSGVVLGPELKLLNFVDCTSSS</sequence>
<evidence type="ECO:0000313" key="2">
    <source>
        <dbReference type="EMBL" id="KAL3804852.1"/>
    </source>
</evidence>
<feature type="region of interest" description="Disordered" evidence="1">
    <location>
        <begin position="1"/>
        <end position="36"/>
    </location>
</feature>
<dbReference type="Proteomes" id="UP001516023">
    <property type="component" value="Unassembled WGS sequence"/>
</dbReference>
<evidence type="ECO:0000256" key="1">
    <source>
        <dbReference type="SAM" id="MobiDB-lite"/>
    </source>
</evidence>
<dbReference type="EMBL" id="JABMIG020000005">
    <property type="protein sequence ID" value="KAL3804852.1"/>
    <property type="molecule type" value="Genomic_DNA"/>
</dbReference>
<name>A0ABD3QX00_9STRA</name>
<keyword evidence="3" id="KW-1185">Reference proteome</keyword>
<feature type="compositionally biased region" description="Polar residues" evidence="1">
    <location>
        <begin position="223"/>
        <end position="243"/>
    </location>
</feature>
<organism evidence="2 3">
    <name type="scientific">Cyclotella cryptica</name>
    <dbReference type="NCBI Taxonomy" id="29204"/>
    <lineage>
        <taxon>Eukaryota</taxon>
        <taxon>Sar</taxon>
        <taxon>Stramenopiles</taxon>
        <taxon>Ochrophyta</taxon>
        <taxon>Bacillariophyta</taxon>
        <taxon>Coscinodiscophyceae</taxon>
        <taxon>Thalassiosirophycidae</taxon>
        <taxon>Stephanodiscales</taxon>
        <taxon>Stephanodiscaceae</taxon>
        <taxon>Cyclotella</taxon>
    </lineage>
</organism>
<feature type="region of interest" description="Disordered" evidence="1">
    <location>
        <begin position="167"/>
        <end position="206"/>
    </location>
</feature>
<comment type="caution">
    <text evidence="2">The sequence shown here is derived from an EMBL/GenBank/DDBJ whole genome shotgun (WGS) entry which is preliminary data.</text>
</comment>
<proteinExistence type="predicted"/>
<reference evidence="2 3" key="1">
    <citation type="journal article" date="2020" name="G3 (Bethesda)">
        <title>Improved Reference Genome for Cyclotella cryptica CCMP332, a Model for Cell Wall Morphogenesis, Salinity Adaptation, and Lipid Production in Diatoms (Bacillariophyta).</title>
        <authorList>
            <person name="Roberts W.R."/>
            <person name="Downey K.M."/>
            <person name="Ruck E.C."/>
            <person name="Traller J.C."/>
            <person name="Alverson A.J."/>
        </authorList>
    </citation>
    <scope>NUCLEOTIDE SEQUENCE [LARGE SCALE GENOMIC DNA]</scope>
    <source>
        <strain evidence="2 3">CCMP332</strain>
    </source>
</reference>
<protein>
    <submittedName>
        <fullName evidence="2">Uncharacterized protein</fullName>
    </submittedName>
</protein>
<feature type="region of interest" description="Disordered" evidence="1">
    <location>
        <begin position="223"/>
        <end position="246"/>
    </location>
</feature>
<dbReference type="AlphaFoldDB" id="A0ABD3QX00"/>
<evidence type="ECO:0000313" key="3">
    <source>
        <dbReference type="Proteomes" id="UP001516023"/>
    </source>
</evidence>